<dbReference type="Pfam" id="PF02583">
    <property type="entry name" value="Trns_repr_metal"/>
    <property type="match status" value="1"/>
</dbReference>
<dbReference type="STRING" id="99656.SAMN05421659_11287"/>
<evidence type="ECO:0000313" key="3">
    <source>
        <dbReference type="Proteomes" id="UP000199701"/>
    </source>
</evidence>
<keyword evidence="3" id="KW-1185">Reference proteome</keyword>
<evidence type="ECO:0000313" key="2">
    <source>
        <dbReference type="EMBL" id="SEW36386.1"/>
    </source>
</evidence>
<sequence>MDISKKQKEKTIDINQSINYADATKKDFIGPNIQSQEHCHDQSQELGRDQSQEHCNDKSQEHCHDQSQEHCHDHLQEEHNHQHTHQNTKAVINRLARAIGHLESVKKMVEDGRDCSDVLIQLAAVKSAINNTGKVILKDHIQTCIVDAIEERDWEKIVKMNEAIDQFIK</sequence>
<name>A0A1I0R704_9FIRM</name>
<proteinExistence type="predicted"/>
<keyword evidence="2" id="KW-0238">DNA-binding</keyword>
<gene>
    <name evidence="2" type="ORF">SAMN05421659_11287</name>
</gene>
<accession>A0A1I0R704</accession>
<dbReference type="GO" id="GO:0046872">
    <property type="term" value="F:metal ion binding"/>
    <property type="evidence" value="ECO:0007669"/>
    <property type="project" value="InterPro"/>
</dbReference>
<dbReference type="GO" id="GO:0003677">
    <property type="term" value="F:DNA binding"/>
    <property type="evidence" value="ECO:0007669"/>
    <property type="project" value="UniProtKB-KW"/>
</dbReference>
<dbReference type="PANTHER" id="PTHR33677">
    <property type="entry name" value="TRANSCRIPTIONAL REPRESSOR FRMR-RELATED"/>
    <property type="match status" value="1"/>
</dbReference>
<feature type="region of interest" description="Disordered" evidence="1">
    <location>
        <begin position="37"/>
        <end position="87"/>
    </location>
</feature>
<dbReference type="InterPro" id="IPR003735">
    <property type="entry name" value="Metal_Tscrpt_repr"/>
</dbReference>
<dbReference type="OrthoDB" id="9811244at2"/>
<dbReference type="GO" id="GO:0045892">
    <property type="term" value="P:negative regulation of DNA-templated transcription"/>
    <property type="evidence" value="ECO:0007669"/>
    <property type="project" value="UniProtKB-ARBA"/>
</dbReference>
<dbReference type="Proteomes" id="UP000199701">
    <property type="component" value="Unassembled WGS sequence"/>
</dbReference>
<evidence type="ECO:0000256" key="1">
    <source>
        <dbReference type="SAM" id="MobiDB-lite"/>
    </source>
</evidence>
<dbReference type="Gene3D" id="1.20.58.1000">
    <property type="entry name" value="Metal-sensitive repressor, helix protomer"/>
    <property type="match status" value="1"/>
</dbReference>
<organism evidence="2 3">
    <name type="scientific">[Clostridium] fimetarium</name>
    <dbReference type="NCBI Taxonomy" id="99656"/>
    <lineage>
        <taxon>Bacteria</taxon>
        <taxon>Bacillati</taxon>
        <taxon>Bacillota</taxon>
        <taxon>Clostridia</taxon>
        <taxon>Lachnospirales</taxon>
        <taxon>Lachnospiraceae</taxon>
    </lineage>
</organism>
<dbReference type="CDD" id="cd10158">
    <property type="entry name" value="CsoR-like_DUF156_1"/>
    <property type="match status" value="1"/>
</dbReference>
<protein>
    <submittedName>
        <fullName evidence="2">DNA-binding transcriptional regulator, FrmR family</fullName>
    </submittedName>
</protein>
<reference evidence="2 3" key="1">
    <citation type="submission" date="2016-10" db="EMBL/GenBank/DDBJ databases">
        <authorList>
            <person name="de Groot N.N."/>
        </authorList>
    </citation>
    <scope>NUCLEOTIDE SEQUENCE [LARGE SCALE GENOMIC DNA]</scope>
    <source>
        <strain evidence="2 3">DSM 9179</strain>
    </source>
</reference>
<dbReference type="InterPro" id="IPR038390">
    <property type="entry name" value="Metal_Tscrpt_repr_sf"/>
</dbReference>
<dbReference type="PANTHER" id="PTHR33677:SF3">
    <property type="entry name" value="COPPER-SENSING TRANSCRIPTIONAL REPRESSOR RICR"/>
    <property type="match status" value="1"/>
</dbReference>
<dbReference type="EMBL" id="FOJI01000012">
    <property type="protein sequence ID" value="SEW36386.1"/>
    <property type="molecule type" value="Genomic_DNA"/>
</dbReference>
<dbReference type="AlphaFoldDB" id="A0A1I0R704"/>
<feature type="compositionally biased region" description="Basic and acidic residues" evidence="1">
    <location>
        <begin position="37"/>
        <end position="81"/>
    </location>
</feature>